<evidence type="ECO:0000313" key="5">
    <source>
        <dbReference type="Proteomes" id="UP000032737"/>
    </source>
</evidence>
<dbReference type="PROSITE" id="PS51257">
    <property type="entry name" value="PROKAR_LIPOPROTEIN"/>
    <property type="match status" value="1"/>
</dbReference>
<sequence length="383" mass="42415">MKKILVLLLVVFSTSVLAACSSSKSPLLISKYYEAISGGNNAIEIYNTSSKSVKLSDYKLEIHINGFSDNLITIPLSGEIKGNDYFVISRDSASNQDLIDISDMQSEDLVFNGNDPVLLKKGKTTIDAIGTPGFNADFGTNLALVRKVDQMKARKTFVYSDFVMYHAESFQLLKTTEGILLEEELLKGPKLTQADYDKPFVDPNDANLGGGGVIEVTLASTGDGDTANFRIEDNIVSGELIIIPFGVHRVRFYYIDTPEVIPGQEKPFGKPASLFTSNILNGTKIELQSIEGQALKDTFGRYLFNVWVDGNLVSHFVIKNGLSKAASDYVQQYRSVLYYGFLKNAEHYAEANGFALHGEVDPCWNYETNKLKPGTCYYDLTFR</sequence>
<dbReference type="KEGG" id="abra:BN85316580"/>
<proteinExistence type="predicted"/>
<keyword evidence="5" id="KW-1185">Reference proteome</keyword>
<dbReference type="PROSITE" id="PS51841">
    <property type="entry name" value="LTD"/>
    <property type="match status" value="1"/>
</dbReference>
<feature type="chain" id="PRO_5004650735" evidence="1">
    <location>
        <begin position="19"/>
        <end position="383"/>
    </location>
</feature>
<dbReference type="PROSITE" id="PS50830">
    <property type="entry name" value="TNASE_3"/>
    <property type="match status" value="1"/>
</dbReference>
<dbReference type="OrthoDB" id="384429at2"/>
<name>U4KTH1_9MOLU</name>
<dbReference type="Gene3D" id="2.40.50.90">
    <property type="match status" value="1"/>
</dbReference>
<protein>
    <submittedName>
        <fullName evidence="4">Uncharacterized protein</fullName>
    </submittedName>
</protein>
<accession>U4KTH1</accession>
<dbReference type="InterPro" id="IPR036415">
    <property type="entry name" value="Lamin_tail_dom_sf"/>
</dbReference>
<dbReference type="Pfam" id="PF00932">
    <property type="entry name" value="LTD"/>
    <property type="match status" value="1"/>
</dbReference>
<evidence type="ECO:0000259" key="2">
    <source>
        <dbReference type="PROSITE" id="PS50830"/>
    </source>
</evidence>
<feature type="signal peptide" evidence="1">
    <location>
        <begin position="1"/>
        <end position="18"/>
    </location>
</feature>
<dbReference type="EMBL" id="FO681348">
    <property type="protein sequence ID" value="CCV66679.1"/>
    <property type="molecule type" value="Genomic_DNA"/>
</dbReference>
<feature type="domain" description="LTD" evidence="3">
    <location>
        <begin position="15"/>
        <end position="195"/>
    </location>
</feature>
<feature type="domain" description="TNase-like" evidence="2">
    <location>
        <begin position="212"/>
        <end position="359"/>
    </location>
</feature>
<organism evidence="4 5">
    <name type="scientific">Acholeplasma brassicae</name>
    <dbReference type="NCBI Taxonomy" id="61635"/>
    <lineage>
        <taxon>Bacteria</taxon>
        <taxon>Bacillati</taxon>
        <taxon>Mycoplasmatota</taxon>
        <taxon>Mollicutes</taxon>
        <taxon>Acholeplasmatales</taxon>
        <taxon>Acholeplasmataceae</taxon>
        <taxon>Acholeplasma</taxon>
    </lineage>
</organism>
<dbReference type="Pfam" id="PF00565">
    <property type="entry name" value="SNase"/>
    <property type="match status" value="1"/>
</dbReference>
<dbReference type="AlphaFoldDB" id="U4KTH1"/>
<dbReference type="HOGENOM" id="CLU_690062_0_0_14"/>
<dbReference type="InterPro" id="IPR035437">
    <property type="entry name" value="SNase_OB-fold_sf"/>
</dbReference>
<dbReference type="InterPro" id="IPR016071">
    <property type="entry name" value="Staphylococal_nuclease_OB-fold"/>
</dbReference>
<gene>
    <name evidence="4" type="ORF">BN85316580</name>
</gene>
<evidence type="ECO:0000313" key="4">
    <source>
        <dbReference type="EMBL" id="CCV66679.1"/>
    </source>
</evidence>
<dbReference type="SMART" id="SM00318">
    <property type="entry name" value="SNc"/>
    <property type="match status" value="1"/>
</dbReference>
<dbReference type="SUPFAM" id="SSF74853">
    <property type="entry name" value="Lamin A/C globular tail domain"/>
    <property type="match status" value="1"/>
</dbReference>
<evidence type="ECO:0000256" key="1">
    <source>
        <dbReference type="SAM" id="SignalP"/>
    </source>
</evidence>
<reference evidence="4 5" key="1">
    <citation type="journal article" date="2013" name="J. Mol. Microbiol. Biotechnol.">
        <title>Analysis of the Complete Genomes of Acholeplasma brassicae , A. palmae and A. laidlawii and Their Comparison to the Obligate Parasites from ' Candidatus Phytoplasma'.</title>
        <authorList>
            <person name="Kube M."/>
            <person name="Siewert C."/>
            <person name="Migdoll A.M."/>
            <person name="Duduk B."/>
            <person name="Holz S."/>
            <person name="Rabus R."/>
            <person name="Seemuller E."/>
            <person name="Mitrovic J."/>
            <person name="Muller I."/>
            <person name="Buttner C."/>
            <person name="Reinhardt R."/>
        </authorList>
    </citation>
    <scope>NUCLEOTIDE SEQUENCE [LARGE SCALE GENOMIC DNA]</scope>
    <source>
        <strain evidence="5">0502</strain>
    </source>
</reference>
<dbReference type="SUPFAM" id="SSF50199">
    <property type="entry name" value="Staphylococcal nuclease"/>
    <property type="match status" value="1"/>
</dbReference>
<dbReference type="InterPro" id="IPR001322">
    <property type="entry name" value="Lamin_tail_dom"/>
</dbReference>
<dbReference type="Proteomes" id="UP000032737">
    <property type="component" value="Chromosome"/>
</dbReference>
<dbReference type="STRING" id="61635.BN85316580"/>
<dbReference type="RefSeq" id="WP_030005529.1">
    <property type="nucleotide sequence ID" value="NC_022549.1"/>
</dbReference>
<evidence type="ECO:0000259" key="3">
    <source>
        <dbReference type="PROSITE" id="PS51841"/>
    </source>
</evidence>
<keyword evidence="1" id="KW-0732">Signal</keyword>